<evidence type="ECO:0000256" key="4">
    <source>
        <dbReference type="ARBA" id="ARBA00022679"/>
    </source>
</evidence>
<sequence length="433" mass="48261">MRDDVSDNSVVLRYGDSEQSYPVVGSTVGDKGFDIGRLRADTGLVTLDSGFGNTAAYKSAITYLDGEQGILRYRGYPIEQVAERGSFLETAYLLINGELPTVDELAVFQNEITQHTLLHEDVKRFYDGFPRDAHPMAMLSSVVSALSTFYQDSHNPFSEEQRHISTVRLLAKLPTIAAYAYKKAMGHPIVYPRNDLGYVENFLRMTFSVPAQDYELDPVVVNALDKLLILHADHEQNCSTSTVRLVGSSQANLFASISAGINALWGPLHGGANQAVLEMLEGIKRDGGDVDSFIRKVKDKEDGVKLMGFGHRVYKSFDPRAQIIKAAAHDVLSALGKSDELLDIALKLEEHALADSYFVERKLYPNVDFYTGLIYRAMGFPTTMFTVLFALGRLPGWIAHWHEMIKEPGSRIGRPRQVYTGVELREYVPVEAR</sequence>
<dbReference type="Proteomes" id="UP000641932">
    <property type="component" value="Unassembled WGS sequence"/>
</dbReference>
<name>A0A918DYV0_9ACTN</name>
<dbReference type="InterPro" id="IPR036969">
    <property type="entry name" value="Citrate_synthase_sf"/>
</dbReference>
<keyword evidence="4 7" id="KW-0808">Transferase</keyword>
<dbReference type="Gene3D" id="1.10.580.10">
    <property type="entry name" value="Citrate Synthase, domain 1"/>
    <property type="match status" value="1"/>
</dbReference>
<comment type="similarity">
    <text evidence="2 7 10">Belongs to the citrate synthase family.</text>
</comment>
<feature type="active site" evidence="8">
    <location>
        <position position="368"/>
    </location>
</feature>
<dbReference type="GO" id="GO:0036440">
    <property type="term" value="F:citrate synthase activity"/>
    <property type="evidence" value="ECO:0007669"/>
    <property type="project" value="UniProtKB-EC"/>
</dbReference>
<evidence type="ECO:0000256" key="7">
    <source>
        <dbReference type="PIRNR" id="PIRNR001369"/>
    </source>
</evidence>
<dbReference type="InterPro" id="IPR002020">
    <property type="entry name" value="Citrate_synthase"/>
</dbReference>
<evidence type="ECO:0000256" key="3">
    <source>
        <dbReference type="ARBA" id="ARBA00022532"/>
    </source>
</evidence>
<evidence type="ECO:0000256" key="10">
    <source>
        <dbReference type="RuleBase" id="RU003406"/>
    </source>
</evidence>
<dbReference type="InterPro" id="IPR024176">
    <property type="entry name" value="Citrate_synthase_bac-typ"/>
</dbReference>
<keyword evidence="3 9" id="KW-0816">Tricarboxylic acid cycle</keyword>
<evidence type="ECO:0000256" key="1">
    <source>
        <dbReference type="ARBA" id="ARBA00004751"/>
    </source>
</evidence>
<evidence type="ECO:0000256" key="6">
    <source>
        <dbReference type="NCBIfam" id="TIGR01798"/>
    </source>
</evidence>
<dbReference type="EMBL" id="BMMS01000012">
    <property type="protein sequence ID" value="GGO88733.1"/>
    <property type="molecule type" value="Genomic_DNA"/>
</dbReference>
<dbReference type="GO" id="GO:0006099">
    <property type="term" value="P:tricarboxylic acid cycle"/>
    <property type="evidence" value="ECO:0007669"/>
    <property type="project" value="UniProtKB-UniRule"/>
</dbReference>
<comment type="caution">
    <text evidence="11">The sequence shown here is derived from an EMBL/GenBank/DDBJ whole genome shotgun (WGS) entry which is preliminary data.</text>
</comment>
<evidence type="ECO:0000313" key="11">
    <source>
        <dbReference type="EMBL" id="GGO88733.1"/>
    </source>
</evidence>
<reference evidence="11" key="1">
    <citation type="journal article" date="2014" name="Int. J. Syst. Evol. Microbiol.">
        <title>Complete genome sequence of Corynebacterium casei LMG S-19264T (=DSM 44701T), isolated from a smear-ripened cheese.</title>
        <authorList>
            <consortium name="US DOE Joint Genome Institute (JGI-PGF)"/>
            <person name="Walter F."/>
            <person name="Albersmeier A."/>
            <person name="Kalinowski J."/>
            <person name="Ruckert C."/>
        </authorList>
    </citation>
    <scope>NUCLEOTIDE SEQUENCE</scope>
    <source>
        <strain evidence="11">CGMCC 4.7201</strain>
    </source>
</reference>
<dbReference type="SUPFAM" id="SSF48256">
    <property type="entry name" value="Citrate synthase"/>
    <property type="match status" value="1"/>
</dbReference>
<dbReference type="InterPro" id="IPR010953">
    <property type="entry name" value="Citrate_synthase_typ-I"/>
</dbReference>
<dbReference type="GO" id="GO:0005737">
    <property type="term" value="C:cytoplasm"/>
    <property type="evidence" value="ECO:0007669"/>
    <property type="project" value="InterPro"/>
</dbReference>
<dbReference type="InterPro" id="IPR019810">
    <property type="entry name" value="Citrate_synthase_AS"/>
</dbReference>
<reference evidence="11" key="2">
    <citation type="submission" date="2020-09" db="EMBL/GenBank/DDBJ databases">
        <authorList>
            <person name="Sun Q."/>
            <person name="Zhou Y."/>
        </authorList>
    </citation>
    <scope>NUCLEOTIDE SEQUENCE</scope>
    <source>
        <strain evidence="11">CGMCC 4.7201</strain>
    </source>
</reference>
<proteinExistence type="inferred from homology"/>
<dbReference type="PIRSF" id="PIRSF001369">
    <property type="entry name" value="Citrate_synth"/>
    <property type="match status" value="1"/>
</dbReference>
<dbReference type="AlphaFoldDB" id="A0A918DYV0"/>
<dbReference type="CDD" id="cd06114">
    <property type="entry name" value="EcCS_like"/>
    <property type="match status" value="1"/>
</dbReference>
<feature type="active site" evidence="8">
    <location>
        <position position="311"/>
    </location>
</feature>
<evidence type="ECO:0000256" key="9">
    <source>
        <dbReference type="RuleBase" id="RU003370"/>
    </source>
</evidence>
<dbReference type="InterPro" id="IPR016143">
    <property type="entry name" value="Citrate_synth-like_sm_a-sub"/>
</dbReference>
<evidence type="ECO:0000256" key="8">
    <source>
        <dbReference type="PIRSR" id="PIRSR001369-1"/>
    </source>
</evidence>
<dbReference type="Pfam" id="PF00285">
    <property type="entry name" value="Citrate_synt"/>
    <property type="match status" value="1"/>
</dbReference>
<gene>
    <name evidence="11" type="ORF">GCM10012280_30220</name>
</gene>
<dbReference type="PANTHER" id="PTHR42871:SF1">
    <property type="entry name" value="CITRATE SYNTHASE"/>
    <property type="match status" value="1"/>
</dbReference>
<dbReference type="NCBIfam" id="TIGR01798">
    <property type="entry name" value="cit_synth_I"/>
    <property type="match status" value="1"/>
</dbReference>
<dbReference type="PROSITE" id="PS00480">
    <property type="entry name" value="CITRATE_SYNTHASE"/>
    <property type="match status" value="1"/>
</dbReference>
<dbReference type="NCBIfam" id="NF004126">
    <property type="entry name" value="PRK05614.1"/>
    <property type="match status" value="1"/>
</dbReference>
<dbReference type="Gene3D" id="1.10.230.10">
    <property type="entry name" value="Cytochrome P450-Terp, domain 2"/>
    <property type="match status" value="1"/>
</dbReference>
<accession>A0A918DYV0</accession>
<dbReference type="PANTHER" id="PTHR42871">
    <property type="entry name" value="CITRATE SYNTHASE"/>
    <property type="match status" value="1"/>
</dbReference>
<evidence type="ECO:0000256" key="2">
    <source>
        <dbReference type="ARBA" id="ARBA00010566"/>
    </source>
</evidence>
<comment type="catalytic activity">
    <reaction evidence="5 9">
        <text>oxaloacetate + acetyl-CoA + H2O = citrate + CoA + H(+)</text>
        <dbReference type="Rhea" id="RHEA:16845"/>
        <dbReference type="ChEBI" id="CHEBI:15377"/>
        <dbReference type="ChEBI" id="CHEBI:15378"/>
        <dbReference type="ChEBI" id="CHEBI:16452"/>
        <dbReference type="ChEBI" id="CHEBI:16947"/>
        <dbReference type="ChEBI" id="CHEBI:57287"/>
        <dbReference type="ChEBI" id="CHEBI:57288"/>
        <dbReference type="EC" id="2.3.3.16"/>
    </reaction>
</comment>
<dbReference type="PRINTS" id="PR00143">
    <property type="entry name" value="CITRTSNTHASE"/>
</dbReference>
<evidence type="ECO:0000313" key="12">
    <source>
        <dbReference type="Proteomes" id="UP000641932"/>
    </source>
</evidence>
<organism evidence="11 12">
    <name type="scientific">Wenjunlia tyrosinilytica</name>
    <dbReference type="NCBI Taxonomy" id="1544741"/>
    <lineage>
        <taxon>Bacteria</taxon>
        <taxon>Bacillati</taxon>
        <taxon>Actinomycetota</taxon>
        <taxon>Actinomycetes</taxon>
        <taxon>Kitasatosporales</taxon>
        <taxon>Streptomycetaceae</taxon>
        <taxon>Wenjunlia</taxon>
    </lineage>
</organism>
<dbReference type="Gene3D" id="2.20.28.60">
    <property type="match status" value="1"/>
</dbReference>
<keyword evidence="12" id="KW-1185">Reference proteome</keyword>
<protein>
    <recommendedName>
        <fullName evidence="6 7">Citrate synthase</fullName>
    </recommendedName>
</protein>
<dbReference type="FunFam" id="1.10.230.10:FF:000002">
    <property type="entry name" value="Citrate synthase"/>
    <property type="match status" value="1"/>
</dbReference>
<evidence type="ECO:0000256" key="5">
    <source>
        <dbReference type="ARBA" id="ARBA00049288"/>
    </source>
</evidence>
<dbReference type="InterPro" id="IPR016142">
    <property type="entry name" value="Citrate_synth-like_lrg_a-sub"/>
</dbReference>
<comment type="pathway">
    <text evidence="1 9">Carbohydrate metabolism; tricarboxylic acid cycle; isocitrate from oxaloacetate: step 1/2.</text>
</comment>